<evidence type="ECO:0000313" key="6">
    <source>
        <dbReference type="Proteomes" id="UP000567179"/>
    </source>
</evidence>
<comment type="caution">
    <text evidence="5">The sequence shown here is derived from an EMBL/GenBank/DDBJ whole genome shotgun (WGS) entry which is preliminary data.</text>
</comment>
<gene>
    <name evidence="5" type="ORF">D9619_012119</name>
</gene>
<evidence type="ECO:0000256" key="1">
    <source>
        <dbReference type="ARBA" id="ARBA00004123"/>
    </source>
</evidence>
<dbReference type="EMBL" id="JAACJJ010000031">
    <property type="protein sequence ID" value="KAF5318160.1"/>
    <property type="molecule type" value="Genomic_DNA"/>
</dbReference>
<feature type="compositionally biased region" description="Basic and acidic residues" evidence="4">
    <location>
        <begin position="25"/>
        <end position="34"/>
    </location>
</feature>
<comment type="subcellular location">
    <subcellularLocation>
        <location evidence="1">Nucleus</location>
    </subcellularLocation>
</comment>
<feature type="region of interest" description="Disordered" evidence="4">
    <location>
        <begin position="1"/>
        <end position="36"/>
    </location>
</feature>
<dbReference type="Proteomes" id="UP000567179">
    <property type="component" value="Unassembled WGS sequence"/>
</dbReference>
<protein>
    <submittedName>
        <fullName evidence="5">Uncharacterized protein</fullName>
    </submittedName>
</protein>
<organism evidence="5 6">
    <name type="scientific">Psilocybe cf. subviscida</name>
    <dbReference type="NCBI Taxonomy" id="2480587"/>
    <lineage>
        <taxon>Eukaryota</taxon>
        <taxon>Fungi</taxon>
        <taxon>Dikarya</taxon>
        <taxon>Basidiomycota</taxon>
        <taxon>Agaricomycotina</taxon>
        <taxon>Agaricomycetes</taxon>
        <taxon>Agaricomycetidae</taxon>
        <taxon>Agaricales</taxon>
        <taxon>Agaricineae</taxon>
        <taxon>Strophariaceae</taxon>
        <taxon>Psilocybe</taxon>
    </lineage>
</organism>
<evidence type="ECO:0000256" key="3">
    <source>
        <dbReference type="ARBA" id="ARBA00023242"/>
    </source>
</evidence>
<evidence type="ECO:0000256" key="4">
    <source>
        <dbReference type="SAM" id="MobiDB-lite"/>
    </source>
</evidence>
<dbReference type="AlphaFoldDB" id="A0A8H5EZC5"/>
<sequence length="371" mass="43329">MPKVVKDENTPATAKSKQTRSRKKAQVEVQDKSLWRPSTINETEKITKTAAMSEYHLSAADLEGLTYERKLSNRMGFARPMQLYTERDVEQRAWEKHGGPEGFESFLKDKREKFYQKNGYHSGKFFPQPHAYMPTAPPAQLVDSVVDQSSSSPESAVAFTHHMNDPTTPTPVLYDMKQVMVRDGKEWLWDRLHHCFNVQGTHYAGHNEDRRLENVITAAMPDFVMRYDRRPEPDHVDTSPSFTSLRDVLSRAARYYKDSYEYEGLHVQYDPFKVDWTREYYGEVYIALSKITEEHGVSGWKKARWLVYDKYTECKLGKIRYFQESKQASPNFGKWIWQDGAGFWLHASEYPFMDEQQKSAFLESLQEPTKP</sequence>
<accession>A0A8H5EZC5</accession>
<keyword evidence="2" id="KW-0862">Zinc</keyword>
<dbReference type="Gene3D" id="3.90.530.10">
    <property type="entry name" value="XPA C-terminal domain"/>
    <property type="match status" value="1"/>
</dbReference>
<reference evidence="5 6" key="1">
    <citation type="journal article" date="2020" name="ISME J.">
        <title>Uncovering the hidden diversity of litter-decomposition mechanisms in mushroom-forming fungi.</title>
        <authorList>
            <person name="Floudas D."/>
            <person name="Bentzer J."/>
            <person name="Ahren D."/>
            <person name="Johansson T."/>
            <person name="Persson P."/>
            <person name="Tunlid A."/>
        </authorList>
    </citation>
    <scope>NUCLEOTIDE SEQUENCE [LARGE SCALE GENOMIC DNA]</scope>
    <source>
        <strain evidence="5 6">CBS 101986</strain>
    </source>
</reference>
<dbReference type="InterPro" id="IPR037129">
    <property type="entry name" value="XPA_sf"/>
</dbReference>
<dbReference type="GO" id="GO:0005634">
    <property type="term" value="C:nucleus"/>
    <property type="evidence" value="ECO:0007669"/>
    <property type="project" value="UniProtKB-SubCell"/>
</dbReference>
<keyword evidence="6" id="KW-1185">Reference proteome</keyword>
<dbReference type="SUPFAM" id="SSF46955">
    <property type="entry name" value="Putative DNA-binding domain"/>
    <property type="match status" value="1"/>
</dbReference>
<dbReference type="CDD" id="cd21075">
    <property type="entry name" value="DBD_XPA-like"/>
    <property type="match status" value="1"/>
</dbReference>
<name>A0A8H5EZC5_9AGAR</name>
<dbReference type="OrthoDB" id="2965800at2759"/>
<evidence type="ECO:0000313" key="5">
    <source>
        <dbReference type="EMBL" id="KAF5318160.1"/>
    </source>
</evidence>
<keyword evidence="3" id="KW-0539">Nucleus</keyword>
<proteinExistence type="predicted"/>
<evidence type="ECO:0000256" key="2">
    <source>
        <dbReference type="ARBA" id="ARBA00022833"/>
    </source>
</evidence>
<dbReference type="InterPro" id="IPR009061">
    <property type="entry name" value="DNA-bd_dom_put_sf"/>
</dbReference>